<evidence type="ECO:0000256" key="5">
    <source>
        <dbReference type="ARBA" id="ARBA00023053"/>
    </source>
</evidence>
<gene>
    <name evidence="12" type="primary">Contig2098.g2254</name>
    <name evidence="12" type="ORF">STYLEM_232</name>
</gene>
<dbReference type="PRINTS" id="PR01084">
    <property type="entry name" value="NAHEXCHNGR"/>
</dbReference>
<evidence type="ECO:0000313" key="13">
    <source>
        <dbReference type="Proteomes" id="UP000039865"/>
    </source>
</evidence>
<dbReference type="PANTHER" id="PTHR10110">
    <property type="entry name" value="SODIUM/HYDROGEN EXCHANGER"/>
    <property type="match status" value="1"/>
</dbReference>
<protein>
    <recommendedName>
        <fullName evidence="9">Sodium/hydrogen exchanger</fullName>
    </recommendedName>
</protein>
<feature type="transmembrane region" description="Helical" evidence="10">
    <location>
        <begin position="404"/>
        <end position="427"/>
    </location>
</feature>
<accession>A0A077ZPH1</accession>
<feature type="transmembrane region" description="Helical" evidence="10">
    <location>
        <begin position="214"/>
        <end position="239"/>
    </location>
</feature>
<keyword evidence="9" id="KW-0050">Antiport</keyword>
<evidence type="ECO:0000256" key="9">
    <source>
        <dbReference type="RuleBase" id="RU003722"/>
    </source>
</evidence>
<evidence type="ECO:0000256" key="2">
    <source>
        <dbReference type="ARBA" id="ARBA00022448"/>
    </source>
</evidence>
<feature type="transmembrane region" description="Helical" evidence="10">
    <location>
        <begin position="304"/>
        <end position="329"/>
    </location>
</feature>
<name>A0A077ZPH1_STYLE</name>
<feature type="transmembrane region" description="Helical" evidence="10">
    <location>
        <begin position="6"/>
        <end position="27"/>
    </location>
</feature>
<dbReference type="PANTHER" id="PTHR10110:SF187">
    <property type="entry name" value="SODIUM_HYDROGEN EXCHANGER"/>
    <property type="match status" value="1"/>
</dbReference>
<dbReference type="InterPro" id="IPR004709">
    <property type="entry name" value="NaH_exchanger"/>
</dbReference>
<keyword evidence="2 9" id="KW-0813">Transport</keyword>
<keyword evidence="13" id="KW-1185">Reference proteome</keyword>
<dbReference type="Pfam" id="PF00999">
    <property type="entry name" value="Na_H_Exchanger"/>
    <property type="match status" value="1"/>
</dbReference>
<comment type="similarity">
    <text evidence="9">Belongs to the monovalent cation:proton antiporter 1 (CPA1) transporter (TC 2.A.36) family.</text>
</comment>
<dbReference type="InParanoid" id="A0A077ZPH1"/>
<feature type="transmembrane region" description="Helical" evidence="10">
    <location>
        <begin position="251"/>
        <end position="267"/>
    </location>
</feature>
<feature type="transmembrane region" description="Helical" evidence="10">
    <location>
        <begin position="70"/>
        <end position="87"/>
    </location>
</feature>
<evidence type="ECO:0000256" key="6">
    <source>
        <dbReference type="ARBA" id="ARBA00023065"/>
    </source>
</evidence>
<keyword evidence="3 9" id="KW-0812">Transmembrane</keyword>
<keyword evidence="6 9" id="KW-0406">Ion transport</keyword>
<keyword evidence="7 10" id="KW-0472">Membrane</keyword>
<dbReference type="GO" id="GO:0015386">
    <property type="term" value="F:potassium:proton antiporter activity"/>
    <property type="evidence" value="ECO:0007669"/>
    <property type="project" value="TreeGrafter"/>
</dbReference>
<dbReference type="NCBIfam" id="TIGR00840">
    <property type="entry name" value="b_cpa1"/>
    <property type="match status" value="1"/>
</dbReference>
<dbReference type="GO" id="GO:0051453">
    <property type="term" value="P:regulation of intracellular pH"/>
    <property type="evidence" value="ECO:0007669"/>
    <property type="project" value="TreeGrafter"/>
</dbReference>
<evidence type="ECO:0000256" key="10">
    <source>
        <dbReference type="SAM" id="Phobius"/>
    </source>
</evidence>
<proteinExistence type="inferred from homology"/>
<feature type="transmembrane region" description="Helical" evidence="10">
    <location>
        <begin position="335"/>
        <end position="357"/>
    </location>
</feature>
<evidence type="ECO:0000313" key="12">
    <source>
        <dbReference type="EMBL" id="CDW71290.1"/>
    </source>
</evidence>
<dbReference type="EMBL" id="CCKQ01000229">
    <property type="protein sequence ID" value="CDW71290.1"/>
    <property type="molecule type" value="Genomic_DNA"/>
</dbReference>
<evidence type="ECO:0000256" key="1">
    <source>
        <dbReference type="ARBA" id="ARBA00004141"/>
    </source>
</evidence>
<dbReference type="GO" id="GO:0098719">
    <property type="term" value="P:sodium ion import across plasma membrane"/>
    <property type="evidence" value="ECO:0007669"/>
    <property type="project" value="TreeGrafter"/>
</dbReference>
<evidence type="ECO:0000256" key="8">
    <source>
        <dbReference type="ARBA" id="ARBA00023201"/>
    </source>
</evidence>
<dbReference type="InterPro" id="IPR018422">
    <property type="entry name" value="Cation/H_exchanger_CPA1"/>
</dbReference>
<feature type="domain" description="Cation/H+ exchanger transmembrane" evidence="11">
    <location>
        <begin position="27"/>
        <end position="427"/>
    </location>
</feature>
<dbReference type="InterPro" id="IPR006153">
    <property type="entry name" value="Cation/H_exchanger_TM"/>
</dbReference>
<keyword evidence="5" id="KW-0915">Sodium</keyword>
<evidence type="ECO:0000256" key="7">
    <source>
        <dbReference type="ARBA" id="ARBA00023136"/>
    </source>
</evidence>
<organism evidence="12 13">
    <name type="scientific">Stylonychia lemnae</name>
    <name type="common">Ciliate</name>
    <dbReference type="NCBI Taxonomy" id="5949"/>
    <lineage>
        <taxon>Eukaryota</taxon>
        <taxon>Sar</taxon>
        <taxon>Alveolata</taxon>
        <taxon>Ciliophora</taxon>
        <taxon>Intramacronucleata</taxon>
        <taxon>Spirotrichea</taxon>
        <taxon>Stichotrichia</taxon>
        <taxon>Sporadotrichida</taxon>
        <taxon>Oxytrichidae</taxon>
        <taxon>Stylonychinae</taxon>
        <taxon>Stylonychia</taxon>
    </lineage>
</organism>
<dbReference type="Gene3D" id="6.10.140.1330">
    <property type="match status" value="1"/>
</dbReference>
<keyword evidence="4 10" id="KW-1133">Transmembrane helix</keyword>
<reference evidence="12 13" key="1">
    <citation type="submission" date="2014-06" db="EMBL/GenBank/DDBJ databases">
        <authorList>
            <person name="Swart Estienne"/>
        </authorList>
    </citation>
    <scope>NUCLEOTIDE SEQUENCE [LARGE SCALE GENOMIC DNA]</scope>
    <source>
        <strain evidence="12 13">130c</strain>
    </source>
</reference>
<evidence type="ECO:0000256" key="3">
    <source>
        <dbReference type="ARBA" id="ARBA00022692"/>
    </source>
</evidence>
<evidence type="ECO:0000256" key="4">
    <source>
        <dbReference type="ARBA" id="ARBA00022989"/>
    </source>
</evidence>
<evidence type="ECO:0000259" key="11">
    <source>
        <dbReference type="Pfam" id="PF00999"/>
    </source>
</evidence>
<feature type="transmembrane region" description="Helical" evidence="10">
    <location>
        <begin position="273"/>
        <end position="292"/>
    </location>
</feature>
<sequence>MSEHSLSSGAILIVLLIMFYMFIGSVIERYKIIIGHEAALAILLGMLVSFLAFKLGHVELTEFLTFNENFFFYFCLPPLVFASGYNMQRKNFFDNFNNILIFGLVNTVIQFTLFSVFTWLMFKYQTFYKYHGETGTYEQFELSIFEILLMCSLLCSSDVVAAVSLINSEKQPKLFSLVFGEGVTNDAISIILFNAVVQFTAPGNSFTATTPLKIFYSFLILGFFSLFIGIFVALLGAFVTKHCRFLTVKPVIECNFIFCFGYLAYTISERCEMSGIISLLACGILLAKYCWYNLSPQSKQTTSLAFSMIGYAAEAFVFGYLGLTFFSYVTYEWSWQLFIGEVIVVLIGRFSGTIGLIKFLELFGYKSGIGIRELTFISYAGMIRGAVAFGLVLRIDKDVPNRSVIVTTSLGLVVFTTVFMGSTVALIQRCLFGKEIASEPHQEEHNNDGKSGHENSHHEIVEHPNLQESKVPYETQNQKSGQLSFTDKIRRFDQEKMKPFLIYKYAHLEHKRQKEYNQMLMNQGEELERHYVKHGSLRGSIGVKSQTSQRPKLSSKMRYFGSSDNLYQFDGLQKSGTIKQAYSKRASIIQEEQELKNYNLDDETSKGAKYSLLKGNEAK</sequence>
<dbReference type="Proteomes" id="UP000039865">
    <property type="component" value="Unassembled WGS sequence"/>
</dbReference>
<feature type="transmembrane region" description="Helical" evidence="10">
    <location>
        <begin position="369"/>
        <end position="392"/>
    </location>
</feature>
<dbReference type="GO" id="GO:0005886">
    <property type="term" value="C:plasma membrane"/>
    <property type="evidence" value="ECO:0007669"/>
    <property type="project" value="TreeGrafter"/>
</dbReference>
<feature type="transmembrane region" description="Helical" evidence="10">
    <location>
        <begin position="99"/>
        <end position="122"/>
    </location>
</feature>
<comment type="subcellular location">
    <subcellularLocation>
        <location evidence="1">Membrane</location>
        <topology evidence="1">Multi-pass membrane protein</topology>
    </subcellularLocation>
</comment>
<feature type="transmembrane region" description="Helical" evidence="10">
    <location>
        <begin position="142"/>
        <end position="167"/>
    </location>
</feature>
<feature type="transmembrane region" description="Helical" evidence="10">
    <location>
        <begin position="39"/>
        <end position="58"/>
    </location>
</feature>
<feature type="transmembrane region" description="Helical" evidence="10">
    <location>
        <begin position="174"/>
        <end position="194"/>
    </location>
</feature>
<dbReference type="AlphaFoldDB" id="A0A077ZPH1"/>
<keyword evidence="8 9" id="KW-0739">Sodium transport</keyword>
<dbReference type="OrthoDB" id="196264at2759"/>
<dbReference type="GO" id="GO:0015385">
    <property type="term" value="F:sodium:proton antiporter activity"/>
    <property type="evidence" value="ECO:0007669"/>
    <property type="project" value="InterPro"/>
</dbReference>